<protein>
    <submittedName>
        <fullName evidence="1">Unnamed protein product</fullName>
    </submittedName>
</protein>
<name>A0ACB5TMB9_CANBO</name>
<dbReference type="Proteomes" id="UP001165101">
    <property type="component" value="Unassembled WGS sequence"/>
</dbReference>
<proteinExistence type="predicted"/>
<evidence type="ECO:0000313" key="1">
    <source>
        <dbReference type="EMBL" id="GME91552.1"/>
    </source>
</evidence>
<dbReference type="EMBL" id="BSXV01001042">
    <property type="protein sequence ID" value="GME91552.1"/>
    <property type="molecule type" value="Genomic_DNA"/>
</dbReference>
<gene>
    <name evidence="1" type="ORF">Cboi01_000234500</name>
</gene>
<comment type="caution">
    <text evidence="1">The sequence shown here is derived from an EMBL/GenBank/DDBJ whole genome shotgun (WGS) entry which is preliminary data.</text>
</comment>
<accession>A0ACB5TMB9</accession>
<evidence type="ECO:0000313" key="2">
    <source>
        <dbReference type="Proteomes" id="UP001165101"/>
    </source>
</evidence>
<keyword evidence="2" id="KW-1185">Reference proteome</keyword>
<organism evidence="1 2">
    <name type="scientific">Candida boidinii</name>
    <name type="common">Yeast</name>
    <dbReference type="NCBI Taxonomy" id="5477"/>
    <lineage>
        <taxon>Eukaryota</taxon>
        <taxon>Fungi</taxon>
        <taxon>Dikarya</taxon>
        <taxon>Ascomycota</taxon>
        <taxon>Saccharomycotina</taxon>
        <taxon>Pichiomycetes</taxon>
        <taxon>Pichiales</taxon>
        <taxon>Pichiaceae</taxon>
        <taxon>Ogataea</taxon>
        <taxon>Ogataea/Candida clade</taxon>
    </lineage>
</organism>
<reference evidence="1" key="1">
    <citation type="submission" date="2023-04" db="EMBL/GenBank/DDBJ databases">
        <title>Candida boidinii NBRC 1967.</title>
        <authorList>
            <person name="Ichikawa N."/>
            <person name="Sato H."/>
            <person name="Tonouchi N."/>
        </authorList>
    </citation>
    <scope>NUCLEOTIDE SEQUENCE</scope>
    <source>
        <strain evidence="1">NBRC 1967</strain>
    </source>
</reference>
<sequence length="69" mass="7527">MDEEEEDNGNNTNDDNELTTIPKKKLKLLTKNSKLSQFKHVLTGIAIGSVMTFAALAKLGSMDDTISSI</sequence>